<evidence type="ECO:0000313" key="3">
    <source>
        <dbReference type="Proteomes" id="UP001595791"/>
    </source>
</evidence>
<evidence type="ECO:0000313" key="2">
    <source>
        <dbReference type="EMBL" id="MFC4158767.1"/>
    </source>
</evidence>
<gene>
    <name evidence="2" type="ORF">ACFOW7_05250</name>
</gene>
<proteinExistence type="predicted"/>
<sequence>MRTFSIRLTAGALLAVVGLGVQAAECRETKAVIDSTASLAANTAAGGHVSIHIAGQKTEVGKSQYANWAQFQALFQNWQANHDGKTPKPKSCGGSGGSQTDCIAIARLGGWQGTKARVCTKVDSSGNCTESRNITVAAVAFGYYNNSVETKGKWIMNTSYPSENADCSQ</sequence>
<accession>A0ABV8MNZ7</accession>
<dbReference type="RefSeq" id="WP_378161801.1">
    <property type="nucleotide sequence ID" value="NZ_JBHSBU010000001.1"/>
</dbReference>
<name>A0ABV8MNZ7_9NEIS</name>
<feature type="chain" id="PRO_5046477515" description="Secreted protein" evidence="1">
    <location>
        <begin position="24"/>
        <end position="169"/>
    </location>
</feature>
<protein>
    <recommendedName>
        <fullName evidence="4">Secreted protein</fullName>
    </recommendedName>
</protein>
<comment type="caution">
    <text evidence="2">The sequence shown here is derived from an EMBL/GenBank/DDBJ whole genome shotgun (WGS) entry which is preliminary data.</text>
</comment>
<evidence type="ECO:0000256" key="1">
    <source>
        <dbReference type="SAM" id="SignalP"/>
    </source>
</evidence>
<dbReference type="Proteomes" id="UP001595791">
    <property type="component" value="Unassembled WGS sequence"/>
</dbReference>
<keyword evidence="3" id="KW-1185">Reference proteome</keyword>
<keyword evidence="1" id="KW-0732">Signal</keyword>
<feature type="signal peptide" evidence="1">
    <location>
        <begin position="1"/>
        <end position="23"/>
    </location>
</feature>
<reference evidence="3" key="1">
    <citation type="journal article" date="2019" name="Int. J. Syst. Evol. Microbiol.">
        <title>The Global Catalogue of Microorganisms (GCM) 10K type strain sequencing project: providing services to taxonomists for standard genome sequencing and annotation.</title>
        <authorList>
            <consortium name="The Broad Institute Genomics Platform"/>
            <consortium name="The Broad Institute Genome Sequencing Center for Infectious Disease"/>
            <person name="Wu L."/>
            <person name="Ma J."/>
        </authorList>
    </citation>
    <scope>NUCLEOTIDE SEQUENCE [LARGE SCALE GENOMIC DNA]</scope>
    <source>
        <strain evidence="3">LMG 29894</strain>
    </source>
</reference>
<organism evidence="2 3">
    <name type="scientific">Chitinimonas lacunae</name>
    <dbReference type="NCBI Taxonomy" id="1963018"/>
    <lineage>
        <taxon>Bacteria</taxon>
        <taxon>Pseudomonadati</taxon>
        <taxon>Pseudomonadota</taxon>
        <taxon>Betaproteobacteria</taxon>
        <taxon>Neisseriales</taxon>
        <taxon>Chitinibacteraceae</taxon>
        <taxon>Chitinimonas</taxon>
    </lineage>
</organism>
<evidence type="ECO:0008006" key="4">
    <source>
        <dbReference type="Google" id="ProtNLM"/>
    </source>
</evidence>
<dbReference type="EMBL" id="JBHSBU010000001">
    <property type="protein sequence ID" value="MFC4158767.1"/>
    <property type="molecule type" value="Genomic_DNA"/>
</dbReference>